<dbReference type="Proteomes" id="UP000267081">
    <property type="component" value="Unassembled WGS sequence"/>
</dbReference>
<keyword evidence="2" id="KW-1185">Reference proteome</keyword>
<protein>
    <submittedName>
        <fullName evidence="1">DUF3224 domain-containing protein</fullName>
    </submittedName>
</protein>
<proteinExistence type="predicted"/>
<dbReference type="AlphaFoldDB" id="A0A427T274"/>
<dbReference type="Pfam" id="PF11528">
    <property type="entry name" value="DUF3224"/>
    <property type="match status" value="1"/>
</dbReference>
<dbReference type="InterPro" id="IPR021607">
    <property type="entry name" value="DUF3224"/>
</dbReference>
<organism evidence="1 2">
    <name type="scientific">Amycolatopsis eburnea</name>
    <dbReference type="NCBI Taxonomy" id="2267691"/>
    <lineage>
        <taxon>Bacteria</taxon>
        <taxon>Bacillati</taxon>
        <taxon>Actinomycetota</taxon>
        <taxon>Actinomycetes</taxon>
        <taxon>Pseudonocardiales</taxon>
        <taxon>Pseudonocardiaceae</taxon>
        <taxon>Amycolatopsis</taxon>
    </lineage>
</organism>
<gene>
    <name evidence="1" type="ORF">EIY87_33885</name>
</gene>
<dbReference type="EMBL" id="RSEC01000059">
    <property type="protein sequence ID" value="RSD12087.1"/>
    <property type="molecule type" value="Genomic_DNA"/>
</dbReference>
<accession>A0A427T274</accession>
<dbReference type="InterPro" id="IPR023159">
    <property type="entry name" value="SO1590-like_sf"/>
</dbReference>
<sequence length="146" mass="15157">MQLVEWSSGAAAPRTIQAEFEIDSWEETVYDEPAEGPKQTKIVIRKTYRGALEGTGVAEVLTAQAAAGAGYVASERIDATLEGRKGTFVIQHGGLADGEDQSTFGTVVPHSGTADLAGLSGRATEASHGVLTLAYTFGAVLADTEG</sequence>
<name>A0A427T274_9PSEU</name>
<dbReference type="Gene3D" id="2.40.350.10">
    <property type="entry name" value="SO1590-like"/>
    <property type="match status" value="1"/>
</dbReference>
<comment type="caution">
    <text evidence="1">The sequence shown here is derived from an EMBL/GenBank/DDBJ whole genome shotgun (WGS) entry which is preliminary data.</text>
</comment>
<evidence type="ECO:0000313" key="1">
    <source>
        <dbReference type="EMBL" id="RSD12087.1"/>
    </source>
</evidence>
<evidence type="ECO:0000313" key="2">
    <source>
        <dbReference type="Proteomes" id="UP000267081"/>
    </source>
</evidence>
<dbReference type="OrthoDB" id="69764at2"/>
<dbReference type="SUPFAM" id="SSF159238">
    <property type="entry name" value="SO1590-like"/>
    <property type="match status" value="1"/>
</dbReference>
<reference evidence="1 2" key="1">
    <citation type="submission" date="2018-12" db="EMBL/GenBank/DDBJ databases">
        <title>Amycolatopsis eburnea sp. nov. actinomycete associate with arbuscular mycorrhiza fungal spore.</title>
        <authorList>
            <person name="Lumyong S."/>
            <person name="Chaiya L."/>
        </authorList>
    </citation>
    <scope>NUCLEOTIDE SEQUENCE [LARGE SCALE GENOMIC DNA]</scope>
    <source>
        <strain evidence="1 2">GLM-1</strain>
    </source>
</reference>